<evidence type="ECO:0000313" key="10">
    <source>
        <dbReference type="Proteomes" id="UP000325902"/>
    </source>
</evidence>
<reference evidence="9 10" key="1">
    <citation type="journal article" date="2019" name="Sci. Rep.">
        <title>A multi-omics analysis of the grapevine pathogen Lasiodiplodia theobromae reveals that temperature affects the expression of virulence- and pathogenicity-related genes.</title>
        <authorList>
            <person name="Felix C."/>
            <person name="Meneses R."/>
            <person name="Goncalves M.F.M."/>
            <person name="Tilleman L."/>
            <person name="Duarte A.S."/>
            <person name="Jorrin-Novo J.V."/>
            <person name="Van de Peer Y."/>
            <person name="Deforce D."/>
            <person name="Van Nieuwerburgh F."/>
            <person name="Esteves A.C."/>
            <person name="Alves A."/>
        </authorList>
    </citation>
    <scope>NUCLEOTIDE SEQUENCE [LARGE SCALE GENOMIC DNA]</scope>
    <source>
        <strain evidence="9 10">LA-SOL3</strain>
    </source>
</reference>
<keyword evidence="10" id="KW-1185">Reference proteome</keyword>
<evidence type="ECO:0000256" key="6">
    <source>
        <dbReference type="SAM" id="Coils"/>
    </source>
</evidence>
<dbReference type="InterPro" id="IPR036890">
    <property type="entry name" value="HATPase_C_sf"/>
</dbReference>
<dbReference type="SUPFAM" id="SSF55874">
    <property type="entry name" value="ATPase domain of HSP90 chaperone/DNA topoisomerase II/histidine kinase"/>
    <property type="match status" value="1"/>
</dbReference>
<dbReference type="Proteomes" id="UP000325902">
    <property type="component" value="Unassembled WGS sequence"/>
</dbReference>
<keyword evidence="3" id="KW-0808">Transferase</keyword>
<accession>A0A5N5D164</accession>
<dbReference type="SMART" id="SM00448">
    <property type="entry name" value="REC"/>
    <property type="match status" value="1"/>
</dbReference>
<dbReference type="InterPro" id="IPR005467">
    <property type="entry name" value="His_kinase_dom"/>
</dbReference>
<dbReference type="SMART" id="SM00387">
    <property type="entry name" value="HATPase_c"/>
    <property type="match status" value="1"/>
</dbReference>
<feature type="domain" description="Response regulatory" evidence="8">
    <location>
        <begin position="481"/>
        <end position="598"/>
    </location>
</feature>
<keyword evidence="5" id="KW-0597">Phosphoprotein</keyword>
<keyword evidence="4 9" id="KW-0418">Kinase</keyword>
<evidence type="ECO:0000259" key="8">
    <source>
        <dbReference type="PROSITE" id="PS50110"/>
    </source>
</evidence>
<evidence type="ECO:0000259" key="7">
    <source>
        <dbReference type="PROSITE" id="PS50109"/>
    </source>
</evidence>
<dbReference type="EMBL" id="VCHE01000109">
    <property type="protein sequence ID" value="KAB2571162.1"/>
    <property type="molecule type" value="Genomic_DNA"/>
</dbReference>
<dbReference type="Gene3D" id="3.30.565.10">
    <property type="entry name" value="Histidine kinase-like ATPase, C-terminal domain"/>
    <property type="match status" value="1"/>
</dbReference>
<feature type="coiled-coil region" evidence="6">
    <location>
        <begin position="708"/>
        <end position="735"/>
    </location>
</feature>
<evidence type="ECO:0000256" key="1">
    <source>
        <dbReference type="ARBA" id="ARBA00000085"/>
    </source>
</evidence>
<dbReference type="InterPro" id="IPR000014">
    <property type="entry name" value="PAS"/>
</dbReference>
<evidence type="ECO:0000256" key="5">
    <source>
        <dbReference type="PROSITE-ProRule" id="PRU00169"/>
    </source>
</evidence>
<protein>
    <recommendedName>
        <fullName evidence="2">histidine kinase</fullName>
        <ecNumber evidence="2">2.7.13.3</ecNumber>
    </recommendedName>
</protein>
<dbReference type="Pfam" id="PF02518">
    <property type="entry name" value="HATPase_c"/>
    <property type="match status" value="1"/>
</dbReference>
<dbReference type="InterPro" id="IPR001789">
    <property type="entry name" value="Sig_transdc_resp-reg_receiver"/>
</dbReference>
<proteinExistence type="predicted"/>
<dbReference type="PANTHER" id="PTHR43047">
    <property type="entry name" value="TWO-COMPONENT HISTIDINE PROTEIN KINASE"/>
    <property type="match status" value="1"/>
</dbReference>
<comment type="caution">
    <text evidence="9">The sequence shown here is derived from an EMBL/GenBank/DDBJ whole genome shotgun (WGS) entry which is preliminary data.</text>
</comment>
<comment type="catalytic activity">
    <reaction evidence="1">
        <text>ATP + protein L-histidine = ADP + protein N-phospho-L-histidine.</text>
        <dbReference type="EC" id="2.7.13.3"/>
    </reaction>
</comment>
<dbReference type="GO" id="GO:0000160">
    <property type="term" value="P:phosphorelay signal transduction system"/>
    <property type="evidence" value="ECO:0007669"/>
    <property type="project" value="InterPro"/>
</dbReference>
<feature type="domain" description="Histidine kinase" evidence="7">
    <location>
        <begin position="212"/>
        <end position="462"/>
    </location>
</feature>
<evidence type="ECO:0000256" key="3">
    <source>
        <dbReference type="ARBA" id="ARBA00022679"/>
    </source>
</evidence>
<organism evidence="9 10">
    <name type="scientific">Lasiodiplodia theobromae</name>
    <dbReference type="NCBI Taxonomy" id="45133"/>
    <lineage>
        <taxon>Eukaryota</taxon>
        <taxon>Fungi</taxon>
        <taxon>Dikarya</taxon>
        <taxon>Ascomycota</taxon>
        <taxon>Pezizomycotina</taxon>
        <taxon>Dothideomycetes</taxon>
        <taxon>Dothideomycetes incertae sedis</taxon>
        <taxon>Botryosphaeriales</taxon>
        <taxon>Botryosphaeriaceae</taxon>
        <taxon>Lasiodiplodia</taxon>
    </lineage>
</organism>
<dbReference type="SUPFAM" id="SSF52172">
    <property type="entry name" value="CheY-like"/>
    <property type="match status" value="1"/>
</dbReference>
<dbReference type="InterPro" id="IPR003594">
    <property type="entry name" value="HATPase_dom"/>
</dbReference>
<dbReference type="PROSITE" id="PS50109">
    <property type="entry name" value="HIS_KIN"/>
    <property type="match status" value="1"/>
</dbReference>
<dbReference type="PROSITE" id="PS50110">
    <property type="entry name" value="RESPONSE_REGULATORY"/>
    <property type="match status" value="1"/>
</dbReference>
<dbReference type="InterPro" id="IPR004358">
    <property type="entry name" value="Sig_transdc_His_kin-like_C"/>
</dbReference>
<evidence type="ECO:0000313" key="9">
    <source>
        <dbReference type="EMBL" id="KAB2571162.1"/>
    </source>
</evidence>
<dbReference type="Gene3D" id="3.30.450.20">
    <property type="entry name" value="PAS domain"/>
    <property type="match status" value="1"/>
</dbReference>
<dbReference type="OrthoDB" id="60033at2759"/>
<keyword evidence="6" id="KW-0175">Coiled coil</keyword>
<dbReference type="Pfam" id="PF00072">
    <property type="entry name" value="Response_reg"/>
    <property type="match status" value="1"/>
</dbReference>
<name>A0A5N5D164_9PEZI</name>
<gene>
    <name evidence="9" type="primary">aruS_0</name>
    <name evidence="9" type="ORF">DBV05_g10148</name>
</gene>
<sequence length="737" mass="79831">MESLTELFRTDDRPTFIIDALPPRRVRYMNPAYADGFDDPSKALSLAEDDAASVFGRVLQAARCGGTVVFDFSGARWRGIPLTGGLVAIHQVLDNTVEEAAGGCVVVDAASGALQACNGAFRRLAGRAGVDLEGGRRIGEAVVTEHSGLLQKQFARLRTGPACGPVEVRVRRRGGGEAWVAVTCKKTAAGAVCVGLVELPARLAEQAERADMVMHELKNTIGCVLHAADTIQTAVLKLADTRATHVQVEALADACSTIRLCAEQQRRITADALTLSLLGARVLELRLGEAQPDALLAQLARLFAPETQAADVELRTRVHGDAPDRLLLDSGRLLQILVNLTANAVKATPRGGQVTVALQVGSARPPLAPRHGVAYRAPRAPAARPDADDNAVFLQFSVEDTGCGMAPDAVERLFHRFAQPGNGIGLGLHIARRLVELHHGRICVSSVPGHGSSFDFYVRALRPPAARPPATRWLPPAGLLHCLIVDDNHIVRRVLGQQLRELGVRVSLAEDGRKALAMLRKMDVSVVLLDLDMPVMDGLMCVKNIRQMERCSKLPGRVPVVGVTGTSDPREALEAGMDSVVNKPFRMAEVWPHVMAVAAKVQMGIGRLCESEKPGYRRPITQGQWWSVSVEEWTAIKHTTRLKTLEHIGRIMETSDGEAARIICEYCRAKQYSDCRVYSAEAHRKGNTRKGCARCIRAKINTRCMAGVPEGKGEIAQLSERVEMLENKLAVMKEGSK</sequence>
<dbReference type="PRINTS" id="PR00344">
    <property type="entry name" value="BCTRLSENSOR"/>
</dbReference>
<dbReference type="InterPro" id="IPR011006">
    <property type="entry name" value="CheY-like_superfamily"/>
</dbReference>
<dbReference type="Gene3D" id="3.40.50.2300">
    <property type="match status" value="1"/>
</dbReference>
<feature type="modified residue" description="4-aspartylphosphate" evidence="5">
    <location>
        <position position="530"/>
    </location>
</feature>
<dbReference type="SUPFAM" id="SSF55785">
    <property type="entry name" value="PYP-like sensor domain (PAS domain)"/>
    <property type="match status" value="1"/>
</dbReference>
<dbReference type="CDD" id="cd17546">
    <property type="entry name" value="REC_hyHK_CKI1_RcsC-like"/>
    <property type="match status" value="1"/>
</dbReference>
<evidence type="ECO:0000256" key="4">
    <source>
        <dbReference type="ARBA" id="ARBA00022777"/>
    </source>
</evidence>
<dbReference type="CDD" id="cd00130">
    <property type="entry name" value="PAS"/>
    <property type="match status" value="1"/>
</dbReference>
<dbReference type="AlphaFoldDB" id="A0A5N5D164"/>
<dbReference type="InterPro" id="IPR035965">
    <property type="entry name" value="PAS-like_dom_sf"/>
</dbReference>
<dbReference type="EC" id="2.7.13.3" evidence="2"/>
<evidence type="ECO:0000256" key="2">
    <source>
        <dbReference type="ARBA" id="ARBA00012438"/>
    </source>
</evidence>
<dbReference type="GO" id="GO:0004673">
    <property type="term" value="F:protein histidine kinase activity"/>
    <property type="evidence" value="ECO:0007669"/>
    <property type="project" value="UniProtKB-EC"/>
</dbReference>